<dbReference type="Gene3D" id="3.40.50.1820">
    <property type="entry name" value="alpha/beta hydrolase"/>
    <property type="match status" value="1"/>
</dbReference>
<accession>A0ABU1UYN5</accession>
<evidence type="ECO:0000313" key="2">
    <source>
        <dbReference type="EMBL" id="MDR7090319.1"/>
    </source>
</evidence>
<reference evidence="2 3" key="1">
    <citation type="submission" date="2023-07" db="EMBL/GenBank/DDBJ databases">
        <title>Sorghum-associated microbial communities from plants grown in Nebraska, USA.</title>
        <authorList>
            <person name="Schachtman D."/>
        </authorList>
    </citation>
    <scope>NUCLEOTIDE SEQUENCE [LARGE SCALE GENOMIC DNA]</scope>
    <source>
        <strain evidence="2 3">BE190</strain>
    </source>
</reference>
<organism evidence="2 3">
    <name type="scientific">Cellvibrio fibrivorans</name>
    <dbReference type="NCBI Taxonomy" id="126350"/>
    <lineage>
        <taxon>Bacteria</taxon>
        <taxon>Pseudomonadati</taxon>
        <taxon>Pseudomonadota</taxon>
        <taxon>Gammaproteobacteria</taxon>
        <taxon>Cellvibrionales</taxon>
        <taxon>Cellvibrionaceae</taxon>
        <taxon>Cellvibrio</taxon>
    </lineage>
</organism>
<dbReference type="InterPro" id="IPR029058">
    <property type="entry name" value="AB_hydrolase_fold"/>
</dbReference>
<name>A0ABU1UYN5_9GAMM</name>
<dbReference type="EMBL" id="JAVDVX010000004">
    <property type="protein sequence ID" value="MDR7090319.1"/>
    <property type="molecule type" value="Genomic_DNA"/>
</dbReference>
<evidence type="ECO:0000313" key="3">
    <source>
        <dbReference type="Proteomes" id="UP001253595"/>
    </source>
</evidence>
<dbReference type="PANTHER" id="PTHR43798">
    <property type="entry name" value="MONOACYLGLYCEROL LIPASE"/>
    <property type="match status" value="1"/>
</dbReference>
<dbReference type="PRINTS" id="PR00111">
    <property type="entry name" value="ABHYDROLASE"/>
</dbReference>
<evidence type="ECO:0000259" key="1">
    <source>
        <dbReference type="Pfam" id="PF12697"/>
    </source>
</evidence>
<protein>
    <submittedName>
        <fullName evidence="2">Pimeloyl-ACP methyl ester carboxylesterase</fullName>
    </submittedName>
</protein>
<dbReference type="Pfam" id="PF12697">
    <property type="entry name" value="Abhydrolase_6"/>
    <property type="match status" value="1"/>
</dbReference>
<keyword evidence="3" id="KW-1185">Reference proteome</keyword>
<sequence length="238" mass="25863">MLTTQCPHLVLLPGLVNDSRLWQHQASGLADIARVSVGDLTKGHTIAEMASDVLASAPAGQFALAGLSMGGYVALEIMRQAPERILALALLDTSARPDTPTALENRSIAIEKAESNYQAVIEELMPKQLHPQHMADAEMVSMITDMAMSLGNKTFIRQQRAIAGRIDSIPSLAFIHCPTLVLCGRDDAITPIGLHQEMVTEIEWAELSIIDNCGHLSALEQPTRVNEALTQWLAKIVR</sequence>
<comment type="caution">
    <text evidence="2">The sequence shown here is derived from an EMBL/GenBank/DDBJ whole genome shotgun (WGS) entry which is preliminary data.</text>
</comment>
<feature type="domain" description="AB hydrolase-1" evidence="1">
    <location>
        <begin position="9"/>
        <end position="228"/>
    </location>
</feature>
<dbReference type="Proteomes" id="UP001253595">
    <property type="component" value="Unassembled WGS sequence"/>
</dbReference>
<dbReference type="PANTHER" id="PTHR43798:SF29">
    <property type="entry name" value="AB HYDROLASE-1 DOMAIN-CONTAINING PROTEIN"/>
    <property type="match status" value="1"/>
</dbReference>
<proteinExistence type="predicted"/>
<gene>
    <name evidence="2" type="ORF">J2X05_002343</name>
</gene>
<dbReference type="InterPro" id="IPR000073">
    <property type="entry name" value="AB_hydrolase_1"/>
</dbReference>
<dbReference type="RefSeq" id="WP_310072559.1">
    <property type="nucleotide sequence ID" value="NZ_JAVDVX010000004.1"/>
</dbReference>
<dbReference type="InterPro" id="IPR050266">
    <property type="entry name" value="AB_hydrolase_sf"/>
</dbReference>
<dbReference type="SUPFAM" id="SSF53474">
    <property type="entry name" value="alpha/beta-Hydrolases"/>
    <property type="match status" value="1"/>
</dbReference>